<protein>
    <submittedName>
        <fullName evidence="2">META domain-containing protein</fullName>
    </submittedName>
</protein>
<feature type="compositionally biased region" description="Basic residues" evidence="1">
    <location>
        <begin position="1"/>
        <end position="25"/>
    </location>
</feature>
<organism evidence="2 3">
    <name type="scientific">Rubrobacter tropicus</name>
    <dbReference type="NCBI Taxonomy" id="2653851"/>
    <lineage>
        <taxon>Bacteria</taxon>
        <taxon>Bacillati</taxon>
        <taxon>Actinomycetota</taxon>
        <taxon>Rubrobacteria</taxon>
        <taxon>Rubrobacterales</taxon>
        <taxon>Rubrobacteraceae</taxon>
        <taxon>Rubrobacter</taxon>
    </lineage>
</organism>
<feature type="region of interest" description="Disordered" evidence="1">
    <location>
        <begin position="1"/>
        <end position="33"/>
    </location>
</feature>
<accession>A0A6G8Q8E6</accession>
<reference evidence="2 3" key="1">
    <citation type="submission" date="2019-10" db="EMBL/GenBank/DDBJ databases">
        <title>Rubrobacter sp nov SCSIO 52090 isolated from a deep-sea sediment in the South China Sea.</title>
        <authorList>
            <person name="Chen R.W."/>
        </authorList>
    </citation>
    <scope>NUCLEOTIDE SEQUENCE [LARGE SCALE GENOMIC DNA]</scope>
    <source>
        <strain evidence="2 3">SCSIO 52909</strain>
    </source>
</reference>
<name>A0A6G8Q8E6_9ACTN</name>
<evidence type="ECO:0000313" key="3">
    <source>
        <dbReference type="Proteomes" id="UP000501452"/>
    </source>
</evidence>
<sequence>MDPRRRGRSGGSHPRLRRGTTRGHRVVRDWPDATEDGPLRRRKVFTTLVLTALIAAVVACGSKEENASEPAPKNQTVSPGDFVDYEGPRSPGDSEWLLRSLNGDGAAEGSDITLNHLGYDGKFELNVEGGCIGFFLMHKLEGRRIRAVEPGLQVGRLDCGKPEQVKRQAESILDIMRDLARVRATEDRFELTSASGEVAVFVPRPRAGGPGARWDRVVSDLLAGQETAPETPPDAGDR</sequence>
<gene>
    <name evidence="2" type="ORF">GBA63_08870</name>
</gene>
<dbReference type="AlphaFoldDB" id="A0A6G8Q8E6"/>
<evidence type="ECO:0000313" key="2">
    <source>
        <dbReference type="EMBL" id="QIN82746.1"/>
    </source>
</evidence>
<dbReference type="Proteomes" id="UP000501452">
    <property type="component" value="Chromosome"/>
</dbReference>
<feature type="region of interest" description="Disordered" evidence="1">
    <location>
        <begin position="63"/>
        <end position="86"/>
    </location>
</feature>
<dbReference type="EMBL" id="CP045119">
    <property type="protein sequence ID" value="QIN82746.1"/>
    <property type="molecule type" value="Genomic_DNA"/>
</dbReference>
<proteinExistence type="predicted"/>
<keyword evidence="3" id="KW-1185">Reference proteome</keyword>
<dbReference type="KEGG" id="rub:GBA63_08870"/>
<evidence type="ECO:0000256" key="1">
    <source>
        <dbReference type="SAM" id="MobiDB-lite"/>
    </source>
</evidence>